<dbReference type="Proteomes" id="UP000008144">
    <property type="component" value="Chromosome 1"/>
</dbReference>
<reference evidence="2" key="1">
    <citation type="journal article" date="2002" name="Science">
        <title>The draft genome of Ciona intestinalis: insights into chordate and vertebrate origins.</title>
        <authorList>
            <person name="Dehal P."/>
            <person name="Satou Y."/>
            <person name="Campbell R.K."/>
            <person name="Chapman J."/>
            <person name="Degnan B."/>
            <person name="De Tomaso A."/>
            <person name="Davidson B."/>
            <person name="Di Gregorio A."/>
            <person name="Gelpke M."/>
            <person name="Goodstein D.M."/>
            <person name="Harafuji N."/>
            <person name="Hastings K.E."/>
            <person name="Ho I."/>
            <person name="Hotta K."/>
            <person name="Huang W."/>
            <person name="Kawashima T."/>
            <person name="Lemaire P."/>
            <person name="Martinez D."/>
            <person name="Meinertzhagen I.A."/>
            <person name="Necula S."/>
            <person name="Nonaka M."/>
            <person name="Putnam N."/>
            <person name="Rash S."/>
            <person name="Saiga H."/>
            <person name="Satake M."/>
            <person name="Terry A."/>
            <person name="Yamada L."/>
            <person name="Wang H.G."/>
            <person name="Awazu S."/>
            <person name="Azumi K."/>
            <person name="Boore J."/>
            <person name="Branno M."/>
            <person name="Chin-Bow S."/>
            <person name="DeSantis R."/>
            <person name="Doyle S."/>
            <person name="Francino P."/>
            <person name="Keys D.N."/>
            <person name="Haga S."/>
            <person name="Hayashi H."/>
            <person name="Hino K."/>
            <person name="Imai K.S."/>
            <person name="Inaba K."/>
            <person name="Kano S."/>
            <person name="Kobayashi K."/>
            <person name="Kobayashi M."/>
            <person name="Lee B.I."/>
            <person name="Makabe K.W."/>
            <person name="Manohar C."/>
            <person name="Matassi G."/>
            <person name="Medina M."/>
            <person name="Mochizuki Y."/>
            <person name="Mount S."/>
            <person name="Morishita T."/>
            <person name="Miura S."/>
            <person name="Nakayama A."/>
            <person name="Nishizaka S."/>
            <person name="Nomoto H."/>
            <person name="Ohta F."/>
            <person name="Oishi K."/>
            <person name="Rigoutsos I."/>
            <person name="Sano M."/>
            <person name="Sasaki A."/>
            <person name="Sasakura Y."/>
            <person name="Shoguchi E."/>
            <person name="Shin-i T."/>
            <person name="Spagnuolo A."/>
            <person name="Stainier D."/>
            <person name="Suzuki M.M."/>
            <person name="Tassy O."/>
            <person name="Takatori N."/>
            <person name="Tokuoka M."/>
            <person name="Yagi K."/>
            <person name="Yoshizaki F."/>
            <person name="Wada S."/>
            <person name="Zhang C."/>
            <person name="Hyatt P.D."/>
            <person name="Larimer F."/>
            <person name="Detter C."/>
            <person name="Doggett N."/>
            <person name="Glavina T."/>
            <person name="Hawkins T."/>
            <person name="Richardson P."/>
            <person name="Lucas S."/>
            <person name="Kohara Y."/>
            <person name="Levine M."/>
            <person name="Satoh N."/>
            <person name="Rokhsar D.S."/>
        </authorList>
    </citation>
    <scope>NUCLEOTIDE SEQUENCE [LARGE SCALE GENOMIC DNA]</scope>
</reference>
<dbReference type="Ensembl" id="ENSCINT00000023519.2">
    <property type="protein sequence ID" value="ENSCINP00000023273.2"/>
    <property type="gene ID" value="ENSCING00000023016.1"/>
</dbReference>
<dbReference type="InParanoid" id="F6U5S8"/>
<reference evidence="1" key="2">
    <citation type="journal article" date="2008" name="Genome Biol.">
        <title>Improved genome assembly and evidence-based global gene model set for the chordate Ciona intestinalis: new insight into intron and operon populations.</title>
        <authorList>
            <person name="Satou Y."/>
            <person name="Mineta K."/>
            <person name="Ogasawara M."/>
            <person name="Sasakura Y."/>
            <person name="Shoguchi E."/>
            <person name="Ueno K."/>
            <person name="Yamada L."/>
            <person name="Matsumoto J."/>
            <person name="Wasserscheid J."/>
            <person name="Dewar K."/>
            <person name="Wiley G.B."/>
            <person name="Macmil S.L."/>
            <person name="Roe B.A."/>
            <person name="Zeller R.W."/>
            <person name="Hastings K.E."/>
            <person name="Lemaire P."/>
            <person name="Lindquist E."/>
            <person name="Endo T."/>
            <person name="Hotta K."/>
            <person name="Inaba K."/>
        </authorList>
    </citation>
    <scope>NUCLEOTIDE SEQUENCE [LARGE SCALE GENOMIC DNA]</scope>
    <source>
        <strain evidence="1">wild type</strain>
    </source>
</reference>
<reference evidence="1" key="4">
    <citation type="submission" date="2025-09" db="UniProtKB">
        <authorList>
            <consortium name="Ensembl"/>
        </authorList>
    </citation>
    <scope>IDENTIFICATION</scope>
</reference>
<dbReference type="EMBL" id="EAAA01000360">
    <property type="status" value="NOT_ANNOTATED_CDS"/>
    <property type="molecule type" value="Genomic_DNA"/>
</dbReference>
<keyword evidence="2" id="KW-1185">Reference proteome</keyword>
<accession>F6U5S8</accession>
<protein>
    <submittedName>
        <fullName evidence="1">Uncharacterized protein</fullName>
    </submittedName>
</protein>
<evidence type="ECO:0000313" key="1">
    <source>
        <dbReference type="Ensembl" id="ENSCINP00000023273.2"/>
    </source>
</evidence>
<sequence>MQVRKFKFKLIGTRRFPDLSGRNHKKQVV</sequence>
<name>F6U5S8_CIOIN</name>
<evidence type="ECO:0000313" key="2">
    <source>
        <dbReference type="Proteomes" id="UP000008144"/>
    </source>
</evidence>
<proteinExistence type="predicted"/>
<dbReference type="AlphaFoldDB" id="F6U5S8"/>
<organism evidence="1 2">
    <name type="scientific">Ciona intestinalis</name>
    <name type="common">Transparent sea squirt</name>
    <name type="synonym">Ascidia intestinalis</name>
    <dbReference type="NCBI Taxonomy" id="7719"/>
    <lineage>
        <taxon>Eukaryota</taxon>
        <taxon>Metazoa</taxon>
        <taxon>Chordata</taxon>
        <taxon>Tunicata</taxon>
        <taxon>Ascidiacea</taxon>
        <taxon>Phlebobranchia</taxon>
        <taxon>Cionidae</taxon>
        <taxon>Ciona</taxon>
    </lineage>
</organism>
<reference evidence="1" key="3">
    <citation type="submission" date="2025-08" db="UniProtKB">
        <authorList>
            <consortium name="Ensembl"/>
        </authorList>
    </citation>
    <scope>IDENTIFICATION</scope>
</reference>
<dbReference type="HOGENOM" id="CLU_3410561_0_0_1"/>